<evidence type="ECO:0000256" key="1">
    <source>
        <dbReference type="ARBA" id="ARBA00008361"/>
    </source>
</evidence>
<dbReference type="InterPro" id="IPR029063">
    <property type="entry name" value="SAM-dependent_MTases_sf"/>
</dbReference>
<dbReference type="GO" id="GO:0102208">
    <property type="term" value="F:2-polyprenyl-6-hydroxyphenol methylase activity"/>
    <property type="evidence" value="ECO:0007669"/>
    <property type="project" value="UniProtKB-EC"/>
</dbReference>
<evidence type="ECO:0000256" key="2">
    <source>
        <dbReference type="ARBA" id="ARBA00022603"/>
    </source>
</evidence>
<dbReference type="Gene3D" id="3.40.50.150">
    <property type="entry name" value="Vaccinia Virus protein VP39"/>
    <property type="match status" value="1"/>
</dbReference>
<keyword evidence="7" id="KW-1185">Reference proteome</keyword>
<dbReference type="InterPro" id="IPR051052">
    <property type="entry name" value="Diverse_substrate_MTase"/>
</dbReference>
<dbReference type="SUPFAM" id="SSF53335">
    <property type="entry name" value="S-adenosyl-L-methionine-dependent methyltransferases"/>
    <property type="match status" value="1"/>
</dbReference>
<dbReference type="PANTHER" id="PTHR44942">
    <property type="entry name" value="METHYLTRANSF_11 DOMAIN-CONTAINING PROTEIN"/>
    <property type="match status" value="1"/>
</dbReference>
<dbReference type="KEGG" id="uru:DSM104443_01004"/>
<protein>
    <submittedName>
        <fullName evidence="6">Ubiquinone biosynthesis O-methyltransferase, mitochondrial</fullName>
        <ecNumber evidence="6">2.1.1.222</ecNumber>
    </submittedName>
</protein>
<dbReference type="InterPro" id="IPR013216">
    <property type="entry name" value="Methyltransf_11"/>
</dbReference>
<dbReference type="EMBL" id="CP053069">
    <property type="protein sequence ID" value="QJR09953.1"/>
    <property type="molecule type" value="Genomic_DNA"/>
</dbReference>
<feature type="coiled-coil region" evidence="4">
    <location>
        <begin position="298"/>
        <end position="328"/>
    </location>
</feature>
<dbReference type="CDD" id="cd02440">
    <property type="entry name" value="AdoMet_MTases"/>
    <property type="match status" value="1"/>
</dbReference>
<dbReference type="AlphaFoldDB" id="A0A6M4GUD9"/>
<sequence>MNAPETPQEPDLPFTGERFVPGAKGEIWIEHWHRYHFASRWAAGRVVLDIACGEGYGSALLARTAAHVTGLDISEQAIDHANRVYAGLANTTFKCASCTRIPLADASVDLAISFETVEHITEQKEFLAELARVLKPGGVLLMSCPNKLEYTDKRDYHNEFHVKELYRAELAQLVGTHFPHIAWYGQRPSFFSVISPETVAGSAAQVIEIDETNPAEASDAVSNPLYFIVAASRDAASVAATPGALSVLSDRDDWVHRDYVKVMGMLESSVRNGERLANEVRDRNLSMIAFQKDFAKVNDELTRRLVEMADLNREISQRDRAIEEKDRELSRRRGFRWWLKLPFIRVRDFFRG</sequence>
<dbReference type="GO" id="GO:0032259">
    <property type="term" value="P:methylation"/>
    <property type="evidence" value="ECO:0007669"/>
    <property type="project" value="UniProtKB-KW"/>
</dbReference>
<accession>A0A6M4GUD9</accession>
<evidence type="ECO:0000256" key="4">
    <source>
        <dbReference type="SAM" id="Coils"/>
    </source>
</evidence>
<evidence type="ECO:0000313" key="7">
    <source>
        <dbReference type="Proteomes" id="UP000501534"/>
    </source>
</evidence>
<keyword evidence="6" id="KW-0830">Ubiquinone</keyword>
<evidence type="ECO:0000313" key="6">
    <source>
        <dbReference type="EMBL" id="QJR09953.1"/>
    </source>
</evidence>
<organism evidence="6 7">
    <name type="scientific">Usitatibacter rugosus</name>
    <dbReference type="NCBI Taxonomy" id="2732067"/>
    <lineage>
        <taxon>Bacteria</taxon>
        <taxon>Pseudomonadati</taxon>
        <taxon>Pseudomonadota</taxon>
        <taxon>Betaproteobacteria</taxon>
        <taxon>Nitrosomonadales</taxon>
        <taxon>Usitatibacteraceae</taxon>
        <taxon>Usitatibacter</taxon>
    </lineage>
</organism>
<name>A0A6M4GUD9_9PROT</name>
<reference evidence="6 7" key="1">
    <citation type="submission" date="2020-04" db="EMBL/GenBank/DDBJ databases">
        <title>Usitatibacter rugosus gen. nov., sp. nov. and Usitatibacter palustris sp. nov., novel members of Usitatibacteraceae fam. nov. within the order Nitrosomonadales isolated from soil.</title>
        <authorList>
            <person name="Huber K.J."/>
            <person name="Neumann-Schaal M."/>
            <person name="Geppert A."/>
            <person name="Luckner M."/>
            <person name="Wanner G."/>
            <person name="Overmann J."/>
        </authorList>
    </citation>
    <scope>NUCLEOTIDE SEQUENCE [LARGE SCALE GENOMIC DNA]</scope>
    <source>
        <strain evidence="6 7">0125_3</strain>
    </source>
</reference>
<feature type="domain" description="Methyltransferase type 11" evidence="5">
    <location>
        <begin position="48"/>
        <end position="141"/>
    </location>
</feature>
<keyword evidence="4" id="KW-0175">Coiled coil</keyword>
<evidence type="ECO:0000259" key="5">
    <source>
        <dbReference type="Pfam" id="PF08241"/>
    </source>
</evidence>
<gene>
    <name evidence="6" type="ORF">DSM104443_01004</name>
</gene>
<dbReference type="Proteomes" id="UP000501534">
    <property type="component" value="Chromosome"/>
</dbReference>
<dbReference type="PANTHER" id="PTHR44942:SF4">
    <property type="entry name" value="METHYLTRANSFERASE TYPE 11 DOMAIN-CONTAINING PROTEIN"/>
    <property type="match status" value="1"/>
</dbReference>
<keyword evidence="2 6" id="KW-0489">Methyltransferase</keyword>
<evidence type="ECO:0000256" key="3">
    <source>
        <dbReference type="ARBA" id="ARBA00022679"/>
    </source>
</evidence>
<dbReference type="RefSeq" id="WP_171090096.1">
    <property type="nucleotide sequence ID" value="NZ_CP053069.1"/>
</dbReference>
<proteinExistence type="inferred from homology"/>
<comment type="similarity">
    <text evidence="1">Belongs to the methyltransferase superfamily.</text>
</comment>
<dbReference type="EC" id="2.1.1.222" evidence="6"/>
<keyword evidence="3 6" id="KW-0808">Transferase</keyword>
<dbReference type="GO" id="GO:0008757">
    <property type="term" value="F:S-adenosylmethionine-dependent methyltransferase activity"/>
    <property type="evidence" value="ECO:0007669"/>
    <property type="project" value="InterPro"/>
</dbReference>
<dbReference type="Pfam" id="PF08241">
    <property type="entry name" value="Methyltransf_11"/>
    <property type="match status" value="1"/>
</dbReference>